<gene>
    <name evidence="1" type="primary">106087001</name>
</gene>
<dbReference type="PANTHER" id="PTHR20898">
    <property type="entry name" value="DAEDALUS ON 3-RELATED-RELATED"/>
    <property type="match status" value="1"/>
</dbReference>
<accession>A0A1I8Q855</accession>
<evidence type="ECO:0008006" key="3">
    <source>
        <dbReference type="Google" id="ProtNLM"/>
    </source>
</evidence>
<keyword evidence="2" id="KW-1185">Reference proteome</keyword>
<dbReference type="VEuPathDB" id="VectorBase:SCAU014778"/>
<dbReference type="AlphaFoldDB" id="A0A1I8Q855"/>
<dbReference type="InterPro" id="IPR010512">
    <property type="entry name" value="DUF1091"/>
</dbReference>
<dbReference type="SMART" id="SM00697">
    <property type="entry name" value="DM8"/>
    <property type="match status" value="1"/>
</dbReference>
<proteinExistence type="predicted"/>
<name>A0A1I8Q855_STOCA</name>
<protein>
    <recommendedName>
        <fullName evidence="3">MD-2-related lipid-recognition domain-containing protein</fullName>
    </recommendedName>
</protein>
<reference evidence="1" key="1">
    <citation type="submission" date="2020-05" db="UniProtKB">
        <authorList>
            <consortium name="EnsemblMetazoa"/>
        </authorList>
    </citation>
    <scope>IDENTIFICATION</scope>
    <source>
        <strain evidence="1">USDA</strain>
    </source>
</reference>
<sequence>MAMSLMHLTFGKSSFKFTNIKCKDHDIDFAHFDRCKLLVIGRGVVSLDIKVDLYKTPVSNVSLNIALYKRASGYRPFLYNITQDLCAFFRNRKRYPIAKVLLEIFLSNTNVDSKCPITEAFEIKNFLLNEESFRLLPIPEGDYLFKMHVFAYNDLKATVEVYFNRKDGLLF</sequence>
<organism evidence="1 2">
    <name type="scientific">Stomoxys calcitrans</name>
    <name type="common">Stable fly</name>
    <name type="synonym">Conops calcitrans</name>
    <dbReference type="NCBI Taxonomy" id="35570"/>
    <lineage>
        <taxon>Eukaryota</taxon>
        <taxon>Metazoa</taxon>
        <taxon>Ecdysozoa</taxon>
        <taxon>Arthropoda</taxon>
        <taxon>Hexapoda</taxon>
        <taxon>Insecta</taxon>
        <taxon>Pterygota</taxon>
        <taxon>Neoptera</taxon>
        <taxon>Endopterygota</taxon>
        <taxon>Diptera</taxon>
        <taxon>Brachycera</taxon>
        <taxon>Muscomorpha</taxon>
        <taxon>Muscoidea</taxon>
        <taxon>Muscidae</taxon>
        <taxon>Stomoxys</taxon>
    </lineage>
</organism>
<dbReference type="Proteomes" id="UP000095300">
    <property type="component" value="Unassembled WGS sequence"/>
</dbReference>
<evidence type="ECO:0000313" key="2">
    <source>
        <dbReference type="Proteomes" id="UP000095300"/>
    </source>
</evidence>
<dbReference type="Pfam" id="PF06477">
    <property type="entry name" value="DUF1091"/>
    <property type="match status" value="1"/>
</dbReference>
<dbReference type="PANTHER" id="PTHR20898:SF0">
    <property type="entry name" value="DAEDALUS ON 3-RELATED"/>
    <property type="match status" value="1"/>
</dbReference>
<dbReference type="EnsemblMetazoa" id="SCAU014778-RA">
    <property type="protein sequence ID" value="SCAU014778-PA"/>
    <property type="gene ID" value="SCAU014778"/>
</dbReference>
<evidence type="ECO:0000313" key="1">
    <source>
        <dbReference type="EnsemblMetazoa" id="SCAU014778-PA"/>
    </source>
</evidence>